<dbReference type="EMBL" id="PYGD01000003">
    <property type="protein sequence ID" value="PSK92587.1"/>
    <property type="molecule type" value="Genomic_DNA"/>
</dbReference>
<dbReference type="SUPFAM" id="SSF53335">
    <property type="entry name" value="S-adenosyl-L-methionine-dependent methyltransferases"/>
    <property type="match status" value="1"/>
</dbReference>
<organism evidence="1 2">
    <name type="scientific">Taibaiella chishuiensis</name>
    <dbReference type="NCBI Taxonomy" id="1434707"/>
    <lineage>
        <taxon>Bacteria</taxon>
        <taxon>Pseudomonadati</taxon>
        <taxon>Bacteroidota</taxon>
        <taxon>Chitinophagia</taxon>
        <taxon>Chitinophagales</taxon>
        <taxon>Chitinophagaceae</taxon>
        <taxon>Taibaiella</taxon>
    </lineage>
</organism>
<keyword evidence="2" id="KW-1185">Reference proteome</keyword>
<evidence type="ECO:0000313" key="2">
    <source>
        <dbReference type="Proteomes" id="UP000240572"/>
    </source>
</evidence>
<name>A0A2P8D5U6_9BACT</name>
<accession>A0A2P8D5U6</accession>
<comment type="caution">
    <text evidence="1">The sequence shown here is derived from an EMBL/GenBank/DDBJ whole genome shotgun (WGS) entry which is preliminary data.</text>
</comment>
<reference evidence="1 2" key="1">
    <citation type="submission" date="2018-03" db="EMBL/GenBank/DDBJ databases">
        <title>Genomic Encyclopedia of Type Strains, Phase III (KMG-III): the genomes of soil and plant-associated and newly described type strains.</title>
        <authorList>
            <person name="Whitman W."/>
        </authorList>
    </citation>
    <scope>NUCLEOTIDE SEQUENCE [LARGE SCALE GENOMIC DNA]</scope>
    <source>
        <strain evidence="1 2">CGMCC 1.12700</strain>
    </source>
</reference>
<protein>
    <submittedName>
        <fullName evidence="1">Methyltransferase family protein</fullName>
    </submittedName>
</protein>
<evidence type="ECO:0000313" key="1">
    <source>
        <dbReference type="EMBL" id="PSK92587.1"/>
    </source>
</evidence>
<dbReference type="NCBIfam" id="NF037959">
    <property type="entry name" value="MFS_SpdSyn"/>
    <property type="match status" value="1"/>
</dbReference>
<dbReference type="Proteomes" id="UP000240572">
    <property type="component" value="Unassembled WGS sequence"/>
</dbReference>
<dbReference type="AlphaFoldDB" id="A0A2P8D5U6"/>
<dbReference type="RefSeq" id="WP_106522774.1">
    <property type="nucleotide sequence ID" value="NZ_PYGD01000003.1"/>
</dbReference>
<dbReference type="GO" id="GO:0032259">
    <property type="term" value="P:methylation"/>
    <property type="evidence" value="ECO:0007669"/>
    <property type="project" value="UniProtKB-KW"/>
</dbReference>
<dbReference type="InterPro" id="IPR029063">
    <property type="entry name" value="SAM-dependent_MTases_sf"/>
</dbReference>
<gene>
    <name evidence="1" type="ORF">B0I18_103164</name>
</gene>
<keyword evidence="1" id="KW-0489">Methyltransferase</keyword>
<proteinExistence type="predicted"/>
<dbReference type="CDD" id="cd02440">
    <property type="entry name" value="AdoMet_MTases"/>
    <property type="match status" value="1"/>
</dbReference>
<keyword evidence="1" id="KW-0808">Transferase</keyword>
<dbReference type="Pfam" id="PF01564">
    <property type="entry name" value="Spermine_synth"/>
    <property type="match status" value="1"/>
</dbReference>
<dbReference type="OrthoDB" id="650847at2"/>
<sequence>MLHPFFKVSPLKRILSYIVPVTVAYSHGTENTFLEFILYRNQWQLATEDALYSDGNRYEPFRLAFKHIEKQHLATLSSCLILGTGLGSIAQILCSRYGYKGHFSLVEIDRTILDWATDQLTTQGIVNISAHCCNAAGFVKEDVKQYDLVCIDIFQGREVPEVFTELEFLRNARQRLAEGGIWIMNYIINDEKELAAYMRNIRSVFSVVDVVEKGENRILICR</sequence>
<dbReference type="Gene3D" id="3.40.50.150">
    <property type="entry name" value="Vaccinia Virus protein VP39"/>
    <property type="match status" value="1"/>
</dbReference>
<dbReference type="GO" id="GO:0008168">
    <property type="term" value="F:methyltransferase activity"/>
    <property type="evidence" value="ECO:0007669"/>
    <property type="project" value="UniProtKB-KW"/>
</dbReference>